<dbReference type="InterPro" id="IPR001789">
    <property type="entry name" value="Sig_transdc_resp-reg_receiver"/>
</dbReference>
<feature type="modified residue" description="4-aspartylphosphate" evidence="1">
    <location>
        <position position="56"/>
    </location>
</feature>
<name>A0AA49GPE0_9BACT</name>
<dbReference type="PROSITE" id="PS50110">
    <property type="entry name" value="RESPONSE_REGULATORY"/>
    <property type="match status" value="1"/>
</dbReference>
<evidence type="ECO:0000259" key="2">
    <source>
        <dbReference type="PROSITE" id="PS50110"/>
    </source>
</evidence>
<dbReference type="Gene3D" id="3.40.50.2300">
    <property type="match status" value="1"/>
</dbReference>
<reference evidence="3" key="1">
    <citation type="journal article" date="2023" name="Comput. Struct. Biotechnol. J.">
        <title>Discovery of a novel marine Bacteroidetes with a rich repertoire of carbohydrate-active enzymes.</title>
        <authorList>
            <person name="Chen B."/>
            <person name="Liu G."/>
            <person name="Chen Q."/>
            <person name="Wang H."/>
            <person name="Liu L."/>
            <person name="Tang K."/>
        </authorList>
    </citation>
    <scope>NUCLEOTIDE SEQUENCE</scope>
    <source>
        <strain evidence="3">TK19036</strain>
    </source>
</reference>
<dbReference type="PANTHER" id="PTHR44520">
    <property type="entry name" value="RESPONSE REGULATOR RCP1-RELATED"/>
    <property type="match status" value="1"/>
</dbReference>
<keyword evidence="1" id="KW-0597">Phosphoprotein</keyword>
<dbReference type="AlphaFoldDB" id="A0AA49GPE0"/>
<accession>A0AA49GPE0</accession>
<gene>
    <name evidence="3" type="ORF">K4G66_05135</name>
</gene>
<dbReference type="GO" id="GO:0000160">
    <property type="term" value="P:phosphorelay signal transduction system"/>
    <property type="evidence" value="ECO:0007669"/>
    <property type="project" value="InterPro"/>
</dbReference>
<dbReference type="PANTHER" id="PTHR44520:SF2">
    <property type="entry name" value="RESPONSE REGULATOR RCP1"/>
    <property type="match status" value="1"/>
</dbReference>
<proteinExistence type="predicted"/>
<dbReference type="EMBL" id="CP120682">
    <property type="protein sequence ID" value="WKN38087.1"/>
    <property type="molecule type" value="Genomic_DNA"/>
</dbReference>
<dbReference type="SUPFAM" id="SSF52172">
    <property type="entry name" value="CheY-like"/>
    <property type="match status" value="1"/>
</dbReference>
<feature type="domain" description="Response regulatory" evidence="2">
    <location>
        <begin position="2"/>
        <end position="121"/>
    </location>
</feature>
<dbReference type="InterPro" id="IPR052893">
    <property type="entry name" value="TCS_response_regulator"/>
</dbReference>
<sequence>MRIFIIDDNQIDLLISRKLLLKNNASLEVQEYAQARQALDDITVKQVEKPDIILLDLNMPEMDGWEFLEALKGTDVQPDLKVYVLTSSLDDRDRTKAKKYDVVEGYLTKPLNDSVIQGILA</sequence>
<dbReference type="InterPro" id="IPR011006">
    <property type="entry name" value="CheY-like_superfamily"/>
</dbReference>
<dbReference type="SMART" id="SM00448">
    <property type="entry name" value="REC"/>
    <property type="match status" value="1"/>
</dbReference>
<evidence type="ECO:0000256" key="1">
    <source>
        <dbReference type="PROSITE-ProRule" id="PRU00169"/>
    </source>
</evidence>
<evidence type="ECO:0000313" key="3">
    <source>
        <dbReference type="EMBL" id="WKN38087.1"/>
    </source>
</evidence>
<protein>
    <submittedName>
        <fullName evidence="3">Response regulator</fullName>
    </submittedName>
</protein>
<reference evidence="3" key="2">
    <citation type="journal article" date="2024" name="Antonie Van Leeuwenhoek">
        <title>Roseihalotalea indica gen. nov., sp. nov., a halophilic Bacteroidetes from mesopelagic Southwest Indian Ocean with higher carbohydrate metabolic potential.</title>
        <authorList>
            <person name="Chen B."/>
            <person name="Zhang M."/>
            <person name="Lin D."/>
            <person name="Ye J."/>
            <person name="Tang K."/>
        </authorList>
    </citation>
    <scope>NUCLEOTIDE SEQUENCE</scope>
    <source>
        <strain evidence="3">TK19036</strain>
    </source>
</reference>
<dbReference type="Pfam" id="PF00072">
    <property type="entry name" value="Response_reg"/>
    <property type="match status" value="1"/>
</dbReference>
<organism evidence="3">
    <name type="scientific">Roseihalotalea indica</name>
    <dbReference type="NCBI Taxonomy" id="2867963"/>
    <lineage>
        <taxon>Bacteria</taxon>
        <taxon>Pseudomonadati</taxon>
        <taxon>Bacteroidota</taxon>
        <taxon>Cytophagia</taxon>
        <taxon>Cytophagales</taxon>
        <taxon>Catalimonadaceae</taxon>
        <taxon>Roseihalotalea</taxon>
    </lineage>
</organism>